<sequence length="96" mass="10875">MNAGISLNWILLSTSNQGHRSTDTYRYISTPLPPQGLISYVIMSDDHRVRRVCMGNLSSPYKIHMQGARGHVGYYARLGHFYHKGKPVLTARSRKS</sequence>
<proteinExistence type="predicted"/>
<gene>
    <name evidence="1" type="ORF">BABINDRAFT_119972</name>
</gene>
<name>A0A1E3QTU6_9ASCO</name>
<evidence type="ECO:0000313" key="1">
    <source>
        <dbReference type="EMBL" id="ODQ81090.1"/>
    </source>
</evidence>
<dbReference type="RefSeq" id="XP_018986418.1">
    <property type="nucleotide sequence ID" value="XM_019126930.1"/>
</dbReference>
<protein>
    <submittedName>
        <fullName evidence="1">Uncharacterized protein</fullName>
    </submittedName>
</protein>
<reference evidence="2" key="1">
    <citation type="submission" date="2016-05" db="EMBL/GenBank/DDBJ databases">
        <title>Comparative genomics of biotechnologically important yeasts.</title>
        <authorList>
            <consortium name="DOE Joint Genome Institute"/>
            <person name="Riley R."/>
            <person name="Haridas S."/>
            <person name="Wolfe K.H."/>
            <person name="Lopes M.R."/>
            <person name="Hittinger C.T."/>
            <person name="Goker M."/>
            <person name="Salamov A."/>
            <person name="Wisecaver J."/>
            <person name="Long T.M."/>
            <person name="Aerts A.L."/>
            <person name="Barry K."/>
            <person name="Choi C."/>
            <person name="Clum A."/>
            <person name="Coughlan A.Y."/>
            <person name="Deshpande S."/>
            <person name="Douglass A.P."/>
            <person name="Hanson S.J."/>
            <person name="Klenk H.-P."/>
            <person name="Labutti K."/>
            <person name="Lapidus A."/>
            <person name="Lindquist E."/>
            <person name="Lipzen A."/>
            <person name="Meier-Kolthoff J.P."/>
            <person name="Ohm R.A."/>
            <person name="Otillar R.P."/>
            <person name="Pangilinan J."/>
            <person name="Peng Y."/>
            <person name="Rokas A."/>
            <person name="Rosa C.A."/>
            <person name="Scheuner C."/>
            <person name="Sibirny A.A."/>
            <person name="Slot J.C."/>
            <person name="Stielow J.B."/>
            <person name="Sun H."/>
            <person name="Kurtzman C.P."/>
            <person name="Blackwell M."/>
            <person name="Grigoriev I.V."/>
            <person name="Jeffries T.W."/>
        </authorList>
    </citation>
    <scope>NUCLEOTIDE SEQUENCE [LARGE SCALE GENOMIC DNA]</scope>
    <source>
        <strain evidence="2">NRRL Y-12698</strain>
    </source>
</reference>
<dbReference type="GeneID" id="30144784"/>
<accession>A0A1E3QTU6</accession>
<dbReference type="AlphaFoldDB" id="A0A1E3QTU6"/>
<keyword evidence="2" id="KW-1185">Reference proteome</keyword>
<organism evidence="1 2">
    <name type="scientific">Babjeviella inositovora NRRL Y-12698</name>
    <dbReference type="NCBI Taxonomy" id="984486"/>
    <lineage>
        <taxon>Eukaryota</taxon>
        <taxon>Fungi</taxon>
        <taxon>Dikarya</taxon>
        <taxon>Ascomycota</taxon>
        <taxon>Saccharomycotina</taxon>
        <taxon>Pichiomycetes</taxon>
        <taxon>Serinales incertae sedis</taxon>
        <taxon>Babjeviella</taxon>
    </lineage>
</organism>
<evidence type="ECO:0000313" key="2">
    <source>
        <dbReference type="Proteomes" id="UP000094336"/>
    </source>
</evidence>
<dbReference type="Proteomes" id="UP000094336">
    <property type="component" value="Unassembled WGS sequence"/>
</dbReference>
<dbReference type="EMBL" id="KV454428">
    <property type="protein sequence ID" value="ODQ81090.1"/>
    <property type="molecule type" value="Genomic_DNA"/>
</dbReference>